<evidence type="ECO:0000313" key="3">
    <source>
        <dbReference type="Proteomes" id="UP000228934"/>
    </source>
</evidence>
<proteinExistence type="predicted"/>
<organism evidence="2 3">
    <name type="scientific">Aquarana catesbeiana</name>
    <name type="common">American bullfrog</name>
    <name type="synonym">Rana catesbeiana</name>
    <dbReference type="NCBI Taxonomy" id="8400"/>
    <lineage>
        <taxon>Eukaryota</taxon>
        <taxon>Metazoa</taxon>
        <taxon>Chordata</taxon>
        <taxon>Craniata</taxon>
        <taxon>Vertebrata</taxon>
        <taxon>Euteleostomi</taxon>
        <taxon>Amphibia</taxon>
        <taxon>Batrachia</taxon>
        <taxon>Anura</taxon>
        <taxon>Neobatrachia</taxon>
        <taxon>Ranoidea</taxon>
        <taxon>Ranidae</taxon>
        <taxon>Aquarana</taxon>
    </lineage>
</organism>
<evidence type="ECO:0000259" key="1">
    <source>
        <dbReference type="Pfam" id="PF23345"/>
    </source>
</evidence>
<reference evidence="3" key="1">
    <citation type="journal article" date="2017" name="Nat. Commun.">
        <title>The North American bullfrog draft genome provides insight into hormonal regulation of long noncoding RNA.</title>
        <authorList>
            <person name="Hammond S.A."/>
            <person name="Warren R.L."/>
            <person name="Vandervalk B.P."/>
            <person name="Kucuk E."/>
            <person name="Khan H."/>
            <person name="Gibb E.A."/>
            <person name="Pandoh P."/>
            <person name="Kirk H."/>
            <person name="Zhao Y."/>
            <person name="Jones M."/>
            <person name="Mungall A.J."/>
            <person name="Coope R."/>
            <person name="Pleasance S."/>
            <person name="Moore R.A."/>
            <person name="Holt R.A."/>
            <person name="Round J.M."/>
            <person name="Ohora S."/>
            <person name="Walle B.V."/>
            <person name="Veldhoen N."/>
            <person name="Helbing C.C."/>
            <person name="Birol I."/>
        </authorList>
    </citation>
    <scope>NUCLEOTIDE SEQUENCE [LARGE SCALE GENOMIC DNA]</scope>
</reference>
<dbReference type="AlphaFoldDB" id="A0A2G9S691"/>
<keyword evidence="3" id="KW-1185">Reference proteome</keyword>
<evidence type="ECO:0000313" key="2">
    <source>
        <dbReference type="EMBL" id="PIO35620.1"/>
    </source>
</evidence>
<dbReference type="OrthoDB" id="67716at2759"/>
<sequence length="126" mass="14548">MHCLRMIGDYISFDMAYMIESACCHQQPPERVAERILEEMIANDVENIMEDIHNKLQDIRNPHQAISNLLREMDYETSVDIDQTMDLGGPPWLPRWRIPRCSTTMKTAVSGPLYFPNGLYYLGDGP</sequence>
<dbReference type="EMBL" id="KV925890">
    <property type="protein sequence ID" value="PIO35620.1"/>
    <property type="molecule type" value="Genomic_DNA"/>
</dbReference>
<dbReference type="InterPro" id="IPR056547">
    <property type="entry name" value="NUP160_helical"/>
</dbReference>
<feature type="domain" description="NUP160 helical" evidence="1">
    <location>
        <begin position="1"/>
        <end position="86"/>
    </location>
</feature>
<gene>
    <name evidence="2" type="ORF">AB205_0194380</name>
</gene>
<protein>
    <recommendedName>
        <fullName evidence="1">NUP160 helical domain-containing protein</fullName>
    </recommendedName>
</protein>
<dbReference type="Proteomes" id="UP000228934">
    <property type="component" value="Unassembled WGS sequence"/>
</dbReference>
<name>A0A2G9S691_AQUCT</name>
<accession>A0A2G9S691</accession>
<dbReference type="Pfam" id="PF23345">
    <property type="entry name" value="NUP160_helical"/>
    <property type="match status" value="1"/>
</dbReference>